<dbReference type="NCBIfam" id="TIGR00147">
    <property type="entry name" value="YegS/Rv2252/BmrU family lipid kinase"/>
    <property type="match status" value="1"/>
</dbReference>
<comment type="caution">
    <text evidence="13">The sequence shown here is derived from an EMBL/GenBank/DDBJ whole genome shotgun (WGS) entry which is preliminary data.</text>
</comment>
<dbReference type="Pfam" id="PF00781">
    <property type="entry name" value="DAGK_cat"/>
    <property type="match status" value="1"/>
</dbReference>
<dbReference type="PANTHER" id="PTHR12358">
    <property type="entry name" value="SPHINGOSINE KINASE"/>
    <property type="match status" value="1"/>
</dbReference>
<evidence type="ECO:0000256" key="4">
    <source>
        <dbReference type="ARBA" id="ARBA00022723"/>
    </source>
</evidence>
<dbReference type="GO" id="GO:0005886">
    <property type="term" value="C:plasma membrane"/>
    <property type="evidence" value="ECO:0007669"/>
    <property type="project" value="TreeGrafter"/>
</dbReference>
<keyword evidence="11" id="KW-1208">Phospholipid metabolism</keyword>
<evidence type="ECO:0000256" key="1">
    <source>
        <dbReference type="ARBA" id="ARBA00001946"/>
    </source>
</evidence>
<organism evidence="13 14">
    <name type="scientific">candidate division WOR_3 bacterium SM1_77</name>
    <dbReference type="NCBI Taxonomy" id="1703778"/>
    <lineage>
        <taxon>Bacteria</taxon>
        <taxon>Bacteria division WOR-3</taxon>
    </lineage>
</organism>
<dbReference type="InterPro" id="IPR001206">
    <property type="entry name" value="Diacylglycerol_kinase_cat_dom"/>
</dbReference>
<dbReference type="Gene3D" id="3.40.50.10330">
    <property type="entry name" value="Probable inorganic polyphosphate/atp-NAD kinase, domain 1"/>
    <property type="match status" value="1"/>
</dbReference>
<keyword evidence="10" id="KW-0594">Phospholipid biosynthesis</keyword>
<dbReference type="AlphaFoldDB" id="A0A0S8K0H2"/>
<proteinExistence type="predicted"/>
<evidence type="ECO:0000256" key="7">
    <source>
        <dbReference type="ARBA" id="ARBA00022840"/>
    </source>
</evidence>
<evidence type="ECO:0000256" key="8">
    <source>
        <dbReference type="ARBA" id="ARBA00022842"/>
    </source>
</evidence>
<feature type="domain" description="DAGKc" evidence="12">
    <location>
        <begin position="2"/>
        <end position="138"/>
    </location>
</feature>
<evidence type="ECO:0000256" key="6">
    <source>
        <dbReference type="ARBA" id="ARBA00022777"/>
    </source>
</evidence>
<evidence type="ECO:0000313" key="13">
    <source>
        <dbReference type="EMBL" id="KPL14389.1"/>
    </source>
</evidence>
<dbReference type="Pfam" id="PF19279">
    <property type="entry name" value="YegS_C"/>
    <property type="match status" value="1"/>
</dbReference>
<evidence type="ECO:0000256" key="11">
    <source>
        <dbReference type="ARBA" id="ARBA00023264"/>
    </source>
</evidence>
<dbReference type="SUPFAM" id="SSF111331">
    <property type="entry name" value="NAD kinase/diacylglycerol kinase-like"/>
    <property type="match status" value="1"/>
</dbReference>
<evidence type="ECO:0000259" key="12">
    <source>
        <dbReference type="PROSITE" id="PS50146"/>
    </source>
</evidence>
<keyword evidence="9" id="KW-0443">Lipid metabolism</keyword>
<keyword evidence="2" id="KW-0444">Lipid biosynthesis</keyword>
<evidence type="ECO:0000256" key="5">
    <source>
        <dbReference type="ARBA" id="ARBA00022741"/>
    </source>
</evidence>
<gene>
    <name evidence="13" type="ORF">AMJ74_03450</name>
</gene>
<keyword evidence="5" id="KW-0547">Nucleotide-binding</keyword>
<dbReference type="InterPro" id="IPR005218">
    <property type="entry name" value="Diacylglycerol/lipid_kinase"/>
</dbReference>
<dbReference type="GO" id="GO:0046872">
    <property type="term" value="F:metal ion binding"/>
    <property type="evidence" value="ECO:0007669"/>
    <property type="project" value="UniProtKB-KW"/>
</dbReference>
<protein>
    <recommendedName>
        <fullName evidence="12">DAGKc domain-containing protein</fullName>
    </recommendedName>
</protein>
<evidence type="ECO:0000256" key="10">
    <source>
        <dbReference type="ARBA" id="ARBA00023209"/>
    </source>
</evidence>
<keyword evidence="3" id="KW-0808">Transferase</keyword>
<reference evidence="13 14" key="1">
    <citation type="journal article" date="2015" name="Microbiome">
        <title>Genomic resolution of linkages in carbon, nitrogen, and sulfur cycling among widespread estuary sediment bacteria.</title>
        <authorList>
            <person name="Baker B.J."/>
            <person name="Lazar C.S."/>
            <person name="Teske A.P."/>
            <person name="Dick G.J."/>
        </authorList>
    </citation>
    <scope>NUCLEOTIDE SEQUENCE [LARGE SCALE GENOMIC DNA]</scope>
    <source>
        <strain evidence="13">SM1_77</strain>
    </source>
</reference>
<dbReference type="InterPro" id="IPR016064">
    <property type="entry name" value="NAD/diacylglycerol_kinase_sf"/>
</dbReference>
<evidence type="ECO:0000256" key="9">
    <source>
        <dbReference type="ARBA" id="ARBA00023098"/>
    </source>
</evidence>
<dbReference type="PANTHER" id="PTHR12358:SF106">
    <property type="entry name" value="LIPID KINASE YEGS"/>
    <property type="match status" value="1"/>
</dbReference>
<comment type="cofactor">
    <cofactor evidence="1">
        <name>Mg(2+)</name>
        <dbReference type="ChEBI" id="CHEBI:18420"/>
    </cofactor>
</comment>
<evidence type="ECO:0000256" key="3">
    <source>
        <dbReference type="ARBA" id="ARBA00022679"/>
    </source>
</evidence>
<dbReference type="InterPro" id="IPR050187">
    <property type="entry name" value="Lipid_Phosphate_FormReg"/>
</dbReference>
<dbReference type="GO" id="GO:0016301">
    <property type="term" value="F:kinase activity"/>
    <property type="evidence" value="ECO:0007669"/>
    <property type="project" value="UniProtKB-KW"/>
</dbReference>
<dbReference type="InterPro" id="IPR017438">
    <property type="entry name" value="ATP-NAD_kinase_N"/>
</dbReference>
<evidence type="ECO:0000313" key="14">
    <source>
        <dbReference type="Proteomes" id="UP000050975"/>
    </source>
</evidence>
<evidence type="ECO:0000256" key="2">
    <source>
        <dbReference type="ARBA" id="ARBA00022516"/>
    </source>
</evidence>
<accession>A0A0S8K0H2</accession>
<keyword evidence="6" id="KW-0418">Kinase</keyword>
<dbReference type="GO" id="GO:0008654">
    <property type="term" value="P:phospholipid biosynthetic process"/>
    <property type="evidence" value="ECO:0007669"/>
    <property type="project" value="UniProtKB-KW"/>
</dbReference>
<dbReference type="SMART" id="SM00046">
    <property type="entry name" value="DAGKc"/>
    <property type="match status" value="1"/>
</dbReference>
<dbReference type="GO" id="GO:0005524">
    <property type="term" value="F:ATP binding"/>
    <property type="evidence" value="ECO:0007669"/>
    <property type="project" value="UniProtKB-KW"/>
</dbReference>
<keyword evidence="4" id="KW-0479">Metal-binding</keyword>
<keyword evidence="7" id="KW-0067">ATP-binding</keyword>
<name>A0A0S8K0H2_UNCW3</name>
<dbReference type="EMBL" id="LJVE01000051">
    <property type="protein sequence ID" value="KPL14389.1"/>
    <property type="molecule type" value="Genomic_DNA"/>
</dbReference>
<dbReference type="PROSITE" id="PS50146">
    <property type="entry name" value="DAGK"/>
    <property type="match status" value="1"/>
</dbReference>
<keyword evidence="8" id="KW-0460">Magnesium</keyword>
<dbReference type="InterPro" id="IPR045540">
    <property type="entry name" value="YegS/DAGK_C"/>
</dbReference>
<dbReference type="Proteomes" id="UP000050975">
    <property type="component" value="Unassembled WGS sequence"/>
</dbReference>
<sequence length="312" mass="34455">MADREKVHAIVNPHAGHGKAGKKWPLILEYLQTLGFDVSWQLTERRWHAYHIAKEYTEEGAKLLISVGGEGVLNEILNGMFAASVDSGKLPTMAMVPIGTGTDLSRTLHIPKEYHGAVDIIKNGREIKMDIGKIFFQLGNRTWVRYFINASDAGLGGAVARISNSIPKTLGGFLTFLFSSLTALLSFRRMKLNISVDSKLVDAGLMTIVGALNGQFFGGGMHAAPMAVVDDGIMEFIYVKDTTFFKFLSKVLARVYEGEHLAYHKVHVRRGRELTIEGDKAFLVDVDGEVEKARKIRVEVLPKAIGILVQKD</sequence>
<dbReference type="Gene3D" id="2.60.200.40">
    <property type="match status" value="1"/>
</dbReference>